<reference evidence="2 3" key="1">
    <citation type="submission" date="2016-05" db="EMBL/GenBank/DDBJ databases">
        <title>A degradative enzymes factory behind the ericoid mycorrhizal symbiosis.</title>
        <authorList>
            <consortium name="DOE Joint Genome Institute"/>
            <person name="Martino E."/>
            <person name="Morin E."/>
            <person name="Grelet G."/>
            <person name="Kuo A."/>
            <person name="Kohler A."/>
            <person name="Daghino S."/>
            <person name="Barry K."/>
            <person name="Choi C."/>
            <person name="Cichocki N."/>
            <person name="Clum A."/>
            <person name="Copeland A."/>
            <person name="Hainaut M."/>
            <person name="Haridas S."/>
            <person name="Labutti K."/>
            <person name="Lindquist E."/>
            <person name="Lipzen A."/>
            <person name="Khouja H.-R."/>
            <person name="Murat C."/>
            <person name="Ohm R."/>
            <person name="Olson A."/>
            <person name="Spatafora J."/>
            <person name="Veneault-Fourrey C."/>
            <person name="Henrissat B."/>
            <person name="Grigoriev I."/>
            <person name="Martin F."/>
            <person name="Perotto S."/>
        </authorList>
    </citation>
    <scope>NUCLEOTIDE SEQUENCE [LARGE SCALE GENOMIC DNA]</scope>
    <source>
        <strain evidence="2 3">UAMH 7357</strain>
    </source>
</reference>
<evidence type="ECO:0000313" key="3">
    <source>
        <dbReference type="Proteomes" id="UP000235672"/>
    </source>
</evidence>
<protein>
    <recommendedName>
        <fullName evidence="4">Hydrophobic surface binding protein A</fullName>
    </recommendedName>
</protein>
<dbReference type="PANTHER" id="PTHR38123:SF1">
    <property type="entry name" value="HYDROPHOBIC SURFACE BINDING PROTEIN"/>
    <property type="match status" value="1"/>
</dbReference>
<dbReference type="Gene3D" id="1.20.1280.140">
    <property type="match status" value="1"/>
</dbReference>
<feature type="signal peptide" evidence="1">
    <location>
        <begin position="1"/>
        <end position="19"/>
    </location>
</feature>
<evidence type="ECO:0000313" key="2">
    <source>
        <dbReference type="EMBL" id="PMD12248.1"/>
    </source>
</evidence>
<feature type="chain" id="PRO_5014460976" description="Hydrophobic surface binding protein A" evidence="1">
    <location>
        <begin position="20"/>
        <end position="177"/>
    </location>
</feature>
<sequence length="177" mass="18620">MQLLTTLFPLLLTSTLVFSAPIAKRDTATVLGDLSMIMRNVVYLSRELASFVATPSTGIATFSNHFSQLDKNIDTTTADINTVGSFNATDSEAVANSASGFANDAVNLLVALMNNETAIAADGQKSLVLGYLNTANTATDSLFTALIDAADESSFDTLSVAQEELASAFQNAISDYS</sequence>
<evidence type="ECO:0000256" key="1">
    <source>
        <dbReference type="SAM" id="SignalP"/>
    </source>
</evidence>
<gene>
    <name evidence="2" type="ORF">NA56DRAFT_652607</name>
</gene>
<keyword evidence="3" id="KW-1185">Reference proteome</keyword>
<organism evidence="2 3">
    <name type="scientific">Hyaloscypha hepaticicola</name>
    <dbReference type="NCBI Taxonomy" id="2082293"/>
    <lineage>
        <taxon>Eukaryota</taxon>
        <taxon>Fungi</taxon>
        <taxon>Dikarya</taxon>
        <taxon>Ascomycota</taxon>
        <taxon>Pezizomycotina</taxon>
        <taxon>Leotiomycetes</taxon>
        <taxon>Helotiales</taxon>
        <taxon>Hyaloscyphaceae</taxon>
        <taxon>Hyaloscypha</taxon>
    </lineage>
</organism>
<dbReference type="Proteomes" id="UP000235672">
    <property type="component" value="Unassembled WGS sequence"/>
</dbReference>
<accession>A0A2J6PDY1</accession>
<dbReference type="Pfam" id="PF12296">
    <property type="entry name" value="HsbA"/>
    <property type="match status" value="1"/>
</dbReference>
<evidence type="ECO:0008006" key="4">
    <source>
        <dbReference type="Google" id="ProtNLM"/>
    </source>
</evidence>
<dbReference type="AlphaFoldDB" id="A0A2J6PDY1"/>
<keyword evidence="1" id="KW-0732">Signal</keyword>
<dbReference type="GO" id="GO:0005576">
    <property type="term" value="C:extracellular region"/>
    <property type="evidence" value="ECO:0007669"/>
    <property type="project" value="TreeGrafter"/>
</dbReference>
<dbReference type="InterPro" id="IPR021054">
    <property type="entry name" value="Cell_wall_mannoprotein_1"/>
</dbReference>
<dbReference type="EMBL" id="KZ613557">
    <property type="protein sequence ID" value="PMD12248.1"/>
    <property type="molecule type" value="Genomic_DNA"/>
</dbReference>
<proteinExistence type="predicted"/>
<dbReference type="OrthoDB" id="3531754at2759"/>
<dbReference type="PANTHER" id="PTHR38123">
    <property type="entry name" value="CELL WALL SERINE-THREONINE-RICH GALACTOMANNOPROTEIN MP1 (AFU_ORTHOLOGUE AFUA_4G03240)"/>
    <property type="match status" value="1"/>
</dbReference>
<name>A0A2J6PDY1_9HELO</name>